<reference evidence="2 3" key="1">
    <citation type="submission" date="2013-12" db="EMBL/GenBank/DDBJ databases">
        <title>Annotated genome of Streptomyces scopuliridis.</title>
        <authorList>
            <person name="Olson J.B."/>
        </authorList>
    </citation>
    <scope>NUCLEOTIDE SEQUENCE [LARGE SCALE GENOMIC DNA]</scope>
    <source>
        <strain evidence="2 3">RB72</strain>
    </source>
</reference>
<dbReference type="Pfam" id="PF13668">
    <property type="entry name" value="Ferritin_2"/>
    <property type="match status" value="1"/>
</dbReference>
<comment type="caution">
    <text evidence="2">The sequence shown here is derived from an EMBL/GenBank/DDBJ whole genome shotgun (WGS) entry which is preliminary data.</text>
</comment>
<feature type="region of interest" description="Disordered" evidence="1">
    <location>
        <begin position="1"/>
        <end position="28"/>
    </location>
</feature>
<dbReference type="PROSITE" id="PS51318">
    <property type="entry name" value="TAT"/>
    <property type="match status" value="1"/>
</dbReference>
<dbReference type="GeneID" id="95541422"/>
<dbReference type="InterPro" id="IPR009078">
    <property type="entry name" value="Ferritin-like_SF"/>
</dbReference>
<proteinExistence type="predicted"/>
<dbReference type="SUPFAM" id="SSF47240">
    <property type="entry name" value="Ferritin-like"/>
    <property type="match status" value="1"/>
</dbReference>
<gene>
    <name evidence="2" type="ORF">Y717_14410</name>
</gene>
<evidence type="ECO:0000313" key="2">
    <source>
        <dbReference type="EMBL" id="PVE04109.1"/>
    </source>
</evidence>
<organism evidence="2 3">
    <name type="scientific">Streptomyces scopuliridis RB72</name>
    <dbReference type="NCBI Taxonomy" id="1440053"/>
    <lineage>
        <taxon>Bacteria</taxon>
        <taxon>Bacillati</taxon>
        <taxon>Actinomycetota</taxon>
        <taxon>Actinomycetes</taxon>
        <taxon>Kitasatosporales</taxon>
        <taxon>Streptomycetaceae</taxon>
        <taxon>Streptomyces</taxon>
    </lineage>
</organism>
<accession>A0A2T7SMN8</accession>
<dbReference type="AlphaFoldDB" id="A0A2T7SMN8"/>
<dbReference type="STRING" id="1440053.GCA_000718095_01058"/>
<dbReference type="Proteomes" id="UP000245992">
    <property type="component" value="Unassembled WGS sequence"/>
</dbReference>
<name>A0A2T7SMN8_9ACTN</name>
<evidence type="ECO:0008006" key="4">
    <source>
        <dbReference type="Google" id="ProtNLM"/>
    </source>
</evidence>
<dbReference type="InterPro" id="IPR006311">
    <property type="entry name" value="TAT_signal"/>
</dbReference>
<sequence>MSTAPPERGGWEPPLASRAEETEAPGPGRRTFLLGAGGAGAAFLLAACSGENDLSSRSPVDKASVIAHRVDYPGDLRTVALAVALENQVVGVYTSALAAAREGRLGTVPPALTSFLTRATAQHTDHAKVWNGVLTRAGKPALTGVPLSDQKEITATLARAASAADAAALALQLEEQAAQTYLMATYSVGGAFETETAATIAPVEAMHASLLRFLLGQYPVPDAFLPVDRAARPSLLTV</sequence>
<dbReference type="OrthoDB" id="3679476at2"/>
<dbReference type="EMBL" id="AZSP01000396">
    <property type="protein sequence ID" value="PVE04109.1"/>
    <property type="molecule type" value="Genomic_DNA"/>
</dbReference>
<dbReference type="RefSeq" id="WP_051745524.1">
    <property type="nucleotide sequence ID" value="NZ_AZSP01000396.1"/>
</dbReference>
<protein>
    <recommendedName>
        <fullName evidence="4">Ferritin-like domain-containing protein</fullName>
    </recommendedName>
</protein>
<keyword evidence="3" id="KW-1185">Reference proteome</keyword>
<evidence type="ECO:0000313" key="3">
    <source>
        <dbReference type="Proteomes" id="UP000245992"/>
    </source>
</evidence>
<evidence type="ECO:0000256" key="1">
    <source>
        <dbReference type="SAM" id="MobiDB-lite"/>
    </source>
</evidence>